<feature type="domain" description="Ricin B lectin" evidence="1">
    <location>
        <begin position="37"/>
        <end position="174"/>
    </location>
</feature>
<keyword evidence="3" id="KW-1185">Reference proteome</keyword>
<dbReference type="CDD" id="cd23669">
    <property type="entry name" value="GH55_SacteLam55A-like"/>
    <property type="match status" value="1"/>
</dbReference>
<gene>
    <name evidence="2" type="ORF">JOF56_006148</name>
</gene>
<accession>A0ABS4TPA9</accession>
<dbReference type="SMART" id="SM00458">
    <property type="entry name" value="RICIN"/>
    <property type="match status" value="1"/>
</dbReference>
<comment type="caution">
    <text evidence="2">The sequence shown here is derived from an EMBL/GenBank/DDBJ whole genome shotgun (WGS) entry which is preliminary data.</text>
</comment>
<dbReference type="EMBL" id="JAGINW010000001">
    <property type="protein sequence ID" value="MBP2325763.1"/>
    <property type="molecule type" value="Genomic_DNA"/>
</dbReference>
<dbReference type="InterPro" id="IPR000772">
    <property type="entry name" value="Ricin_B_lectin"/>
</dbReference>
<dbReference type="InterPro" id="IPR035992">
    <property type="entry name" value="Ricin_B-like_lectins"/>
</dbReference>
<dbReference type="PROSITE" id="PS51257">
    <property type="entry name" value="PROKAR_LIPOPROTEIN"/>
    <property type="match status" value="1"/>
</dbReference>
<sequence length="730" mass="78615">MFSGKRGTEVVIFGLTVAACLMVVVAPQAGAAIDPAVWYSVTVVNSGKCVDARAAGTANGTAVQQYTCNSTASQQWQFQPTSNGYFRVNARSAPAQVWDVSDVSVADNALVHLWTYGGGNNQQWLPVEEAGGAYHFVSRHSGKCLDVPGASTADSQQLQQYTCNNTAAQSFTLSPAGSEPPPGGDIDLGPNTYVFDPSMSASSIQSRLNSVFAQQERNQFGQNRYALLFKPGSYDLNANIGFFTQIAGLGFSPDSVNINGSVHVEADWFGGNATQNFWRSAENLSVTPAGGTDRWAVSQAAPYRRMHVRGNLVLDDGGWSSGGWMSDTLVDGQVRSGSQQQWISRNTQWGSWTGQNWNMVFVGAVNAPAGNYPNPPYTRVNQTPIVREKPFLYTDNAGKYQVFVPAIRQNTAGITWQGTQPGQSLPIDQFHIVKPGATAQQINAQLAAGKNLLFTPGVYRVDETIRVTRPDTVVLGLGLATLVPENGITAMSVADVDGVKVAGIMFDANVTNSQLLMEVGPPASNASHAANPTSLHDVFFRVGGPWVGKATTSLIINSHNVIGDHTWVWRADHAADGVPTGWTENTGRNGLIVNGDNVTFYGLFVEHYQQYNVIWNGQGGRTYFFQNEFPYDPPNQAAYMNGSTRGWAAYKVADNVTSHEAWGLGAYCFFNVNRSVVVERAFEVPNNPNVRFHNMVGVSLGGGVGTINRIINNTAGPVNTGTPVNVVNHP</sequence>
<dbReference type="Pfam" id="PF00652">
    <property type="entry name" value="Ricin_B_lectin"/>
    <property type="match status" value="1"/>
</dbReference>
<dbReference type="Gene3D" id="2.160.20.10">
    <property type="entry name" value="Single-stranded right-handed beta-helix, Pectin lyase-like"/>
    <property type="match status" value="1"/>
</dbReference>
<evidence type="ECO:0000313" key="2">
    <source>
        <dbReference type="EMBL" id="MBP2325763.1"/>
    </source>
</evidence>
<dbReference type="SUPFAM" id="SSF50370">
    <property type="entry name" value="Ricin B-like lectins"/>
    <property type="match status" value="1"/>
</dbReference>
<dbReference type="InterPro" id="IPR011050">
    <property type="entry name" value="Pectin_lyase_fold/virulence"/>
</dbReference>
<dbReference type="Gene3D" id="2.80.10.50">
    <property type="match status" value="3"/>
</dbReference>
<proteinExistence type="predicted"/>
<dbReference type="Proteomes" id="UP001519332">
    <property type="component" value="Unassembled WGS sequence"/>
</dbReference>
<name>A0ABS4TPA9_9PSEU</name>
<reference evidence="2 3" key="1">
    <citation type="submission" date="2021-03" db="EMBL/GenBank/DDBJ databases">
        <title>Sequencing the genomes of 1000 actinobacteria strains.</title>
        <authorList>
            <person name="Klenk H.-P."/>
        </authorList>
    </citation>
    <scope>NUCLEOTIDE SEQUENCE [LARGE SCALE GENOMIC DNA]</scope>
    <source>
        <strain evidence="2 3">DSM 46670</strain>
    </source>
</reference>
<dbReference type="PROSITE" id="PS50231">
    <property type="entry name" value="RICIN_B_LECTIN"/>
    <property type="match status" value="1"/>
</dbReference>
<dbReference type="InterPro" id="IPR059186">
    <property type="entry name" value="SACTE_4363"/>
</dbReference>
<evidence type="ECO:0000313" key="3">
    <source>
        <dbReference type="Proteomes" id="UP001519332"/>
    </source>
</evidence>
<dbReference type="SUPFAM" id="SSF51126">
    <property type="entry name" value="Pectin lyase-like"/>
    <property type="match status" value="1"/>
</dbReference>
<evidence type="ECO:0000259" key="1">
    <source>
        <dbReference type="SMART" id="SM00458"/>
    </source>
</evidence>
<dbReference type="InterPro" id="IPR012334">
    <property type="entry name" value="Pectin_lyas_fold"/>
</dbReference>
<protein>
    <recommendedName>
        <fullName evidence="1">Ricin B lectin domain-containing protein</fullName>
    </recommendedName>
</protein>
<organism evidence="2 3">
    <name type="scientific">Kibdelosporangium banguiense</name>
    <dbReference type="NCBI Taxonomy" id="1365924"/>
    <lineage>
        <taxon>Bacteria</taxon>
        <taxon>Bacillati</taxon>
        <taxon>Actinomycetota</taxon>
        <taxon>Actinomycetes</taxon>
        <taxon>Pseudonocardiales</taxon>
        <taxon>Pseudonocardiaceae</taxon>
        <taxon>Kibdelosporangium</taxon>
    </lineage>
</organism>